<evidence type="ECO:0000313" key="2">
    <source>
        <dbReference type="EMBL" id="AIG28451.1"/>
    </source>
</evidence>
<dbReference type="HOGENOM" id="CLU_1264926_0_0_9"/>
<dbReference type="EMBL" id="CP007806">
    <property type="protein sequence ID" value="AIG28451.1"/>
    <property type="molecule type" value="Genomic_DNA"/>
</dbReference>
<organism evidence="2 3">
    <name type="scientific">Brevibacillus laterosporus LMG 15441</name>
    <dbReference type="NCBI Taxonomy" id="1042163"/>
    <lineage>
        <taxon>Bacteria</taxon>
        <taxon>Bacillati</taxon>
        <taxon>Bacillota</taxon>
        <taxon>Bacilli</taxon>
        <taxon>Bacillales</taxon>
        <taxon>Paenibacillaceae</taxon>
        <taxon>Brevibacillus</taxon>
    </lineage>
</organism>
<dbReference type="KEGG" id="blr:BRLA_c041760"/>
<dbReference type="AlphaFoldDB" id="A0A075RAM8"/>
<keyword evidence="1" id="KW-0732">Signal</keyword>
<name>A0A075RAM8_BRELA</name>
<feature type="chain" id="PRO_5038543362" evidence="1">
    <location>
        <begin position="21"/>
        <end position="210"/>
    </location>
</feature>
<sequence>MKKVYLFLLISILAITSISAWNPTKAEAANASVVTQKNDKLTKENITFIASLLENSAPDVLTDKILTSKGDIPKLIWFDKLQSWTGDFLSLTRSKRFIDGNSKEVIISTLKKYYTSSKAEEIFSFYFKKRENGTYECIETEGFSSSLQGILEGLKVNIQKKNATNTSVLFEGFGYDSFNFKETQKSAIKVQFNLVKNKDHYLINDIIDLD</sequence>
<dbReference type="STRING" id="1042163.BRLA_c041760"/>
<dbReference type="Proteomes" id="UP000005850">
    <property type="component" value="Chromosome"/>
</dbReference>
<protein>
    <submittedName>
        <fullName evidence="2">Uncharacterized protein</fullName>
    </submittedName>
</protein>
<reference evidence="2 3" key="1">
    <citation type="journal article" date="2011" name="J. Bacteriol.">
        <title>Genome sequence of Brevibacillus laterosporus LMG 15441, a pathogen of invertebrates.</title>
        <authorList>
            <person name="Djukic M."/>
            <person name="Poehlein A."/>
            <person name="Thurmer A."/>
            <person name="Daniel R."/>
        </authorList>
    </citation>
    <scope>NUCLEOTIDE SEQUENCE [LARGE SCALE GENOMIC DNA]</scope>
    <source>
        <strain evidence="2 3">LMG 15441</strain>
    </source>
</reference>
<proteinExistence type="predicted"/>
<keyword evidence="3" id="KW-1185">Reference proteome</keyword>
<dbReference type="eggNOG" id="ENOG502ZR8Q">
    <property type="taxonomic scope" value="Bacteria"/>
</dbReference>
<evidence type="ECO:0000256" key="1">
    <source>
        <dbReference type="SAM" id="SignalP"/>
    </source>
</evidence>
<feature type="signal peptide" evidence="1">
    <location>
        <begin position="1"/>
        <end position="20"/>
    </location>
</feature>
<accession>A0A075RAM8</accession>
<gene>
    <name evidence="2" type="ORF">BRLA_c041760</name>
</gene>
<evidence type="ECO:0000313" key="3">
    <source>
        <dbReference type="Proteomes" id="UP000005850"/>
    </source>
</evidence>